<dbReference type="InterPro" id="IPR012674">
    <property type="entry name" value="Calycin"/>
</dbReference>
<evidence type="ECO:0000259" key="1">
    <source>
        <dbReference type="Pfam" id="PF12204"/>
    </source>
</evidence>
<dbReference type="AlphaFoldDB" id="A0A1D9G616"/>
<dbReference type="Proteomes" id="UP000176944">
    <property type="component" value="Chromosome"/>
</dbReference>
<gene>
    <name evidence="2" type="ORF">BJP36_27020</name>
</gene>
<organism evidence="2 3">
    <name type="scientific">Moorena producens (strain JHB)</name>
    <dbReference type="NCBI Taxonomy" id="1454205"/>
    <lineage>
        <taxon>Bacteria</taxon>
        <taxon>Bacillati</taxon>
        <taxon>Cyanobacteriota</taxon>
        <taxon>Cyanophyceae</taxon>
        <taxon>Coleofasciculales</taxon>
        <taxon>Coleofasciculaceae</taxon>
        <taxon>Moorena</taxon>
    </lineage>
</organism>
<dbReference type="InterPro" id="IPR022017">
    <property type="entry name" value="BFA1-like_DUF3598"/>
</dbReference>
<name>A0A1D9G616_MOOP1</name>
<accession>A0A1D9G616</accession>
<dbReference type="SUPFAM" id="SSF50814">
    <property type="entry name" value="Lipocalins"/>
    <property type="match status" value="1"/>
</dbReference>
<dbReference type="EMBL" id="CP017708">
    <property type="protein sequence ID" value="AOY83023.1"/>
    <property type="molecule type" value="Genomic_DNA"/>
</dbReference>
<sequence length="187" mass="21762">MSDLLTQNWEKFLEIQAIGDWNGIWTRLAGNGELVERFHGVRSYVVYPDREAVVQKNHYRYEDGTSESRTFGPYKKGKLTTPFLDYCWTWGYTPKIERGKLYYFETCLKHERLGVSGGCKYLEDGSLHHVTSIWETLDFFRGEPQDIDYTSSDHWKGSMISTITPDLIIATTSDCQWKPINELAQEI</sequence>
<feature type="domain" description="DUF3598" evidence="1">
    <location>
        <begin position="6"/>
        <end position="137"/>
    </location>
</feature>
<dbReference type="Gene3D" id="2.40.128.20">
    <property type="match status" value="1"/>
</dbReference>
<reference evidence="3" key="1">
    <citation type="submission" date="2016-10" db="EMBL/GenBank/DDBJ databases">
        <title>Comparative genomics uncovers the prolific and rare metabolic potential of the cyanobacterial genus Moorea.</title>
        <authorList>
            <person name="Leao T."/>
            <person name="Castelao G."/>
            <person name="Korobeynikov A."/>
            <person name="Monroe E.A."/>
            <person name="Podell S."/>
            <person name="Glukhov E."/>
            <person name="Allen E."/>
            <person name="Gerwick W.H."/>
            <person name="Gerwick L."/>
        </authorList>
    </citation>
    <scope>NUCLEOTIDE SEQUENCE [LARGE SCALE GENOMIC DNA]</scope>
    <source>
        <strain evidence="3">JHB</strain>
    </source>
</reference>
<dbReference type="Pfam" id="PF12204">
    <property type="entry name" value="DUF3598_N"/>
    <property type="match status" value="1"/>
</dbReference>
<proteinExistence type="predicted"/>
<protein>
    <submittedName>
        <fullName evidence="2">DUF3598 family protein</fullName>
    </submittedName>
</protein>
<evidence type="ECO:0000313" key="2">
    <source>
        <dbReference type="EMBL" id="AOY83023.1"/>
    </source>
</evidence>
<evidence type="ECO:0000313" key="3">
    <source>
        <dbReference type="Proteomes" id="UP000176944"/>
    </source>
</evidence>